<evidence type="ECO:0000313" key="4">
    <source>
        <dbReference type="Proteomes" id="UP000183809"/>
    </source>
</evidence>
<dbReference type="SMART" id="SM00220">
    <property type="entry name" value="S_TKc"/>
    <property type="match status" value="1"/>
</dbReference>
<evidence type="ECO:0000313" key="3">
    <source>
        <dbReference type="EMBL" id="OJD36868.1"/>
    </source>
</evidence>
<sequence length="650" mass="74116">MTEPKCVQAHNSLWNLMIEPQINEKYSPGGPRGPGYVPIKSIHDLWVTAPLREIYLCTCSTCASHGGPVDNRALLADDHMGKINQEYASVYALLLSLSVPTLINEFIANDARLGDAYFSESSLAFLSKLKLSPDHIASVRKRILFHQYQFHVRKIGNSPIAIFSNKEFVPIEEDTEHLGEGNFGEVFGFKIQSDDYVGETIKRSKATRLVRKVFKNSISGPEEWLKILQIRKINHPHLMTAICAFHHGSVFSIVFERAEDTLEEFLKSKESAFEHSKLWEQVKGIAEGLSYLHGRHKNNGAQEKIAYHLDLKPANILILKARDTQGYIMKISDFGLSRFKPPPMGSGSSNLDSDNHHRAPGYYAPPPNEPYSPAWDIWSLGAIILEIATFDIHDKGELSLFRKERRWEDPNSMGTHAGTEHFYKSEPDGPTLKGHVLSRIESLQERFQKSRDENRVEPDQLWQKNFFQRDFFNLIRQMLRIEPKERPSTDEVVEQLNNLHQSASQMLLNRGYSSALPDIWEMSESDLGAAFSGEPCTRIDCFYSGGARRQKCSLFIPNSPLQNLVRLGIWSTDFSNGSGVVLGREFSVTTHEEYGLQPLYAPSILTEPSEKWNVGLKLLPSRDAYNFEFRERIDVLRFQELLLRQFIYPK</sequence>
<proteinExistence type="predicted"/>
<dbReference type="PROSITE" id="PS50011">
    <property type="entry name" value="PROTEIN_KINASE_DOM"/>
    <property type="match status" value="1"/>
</dbReference>
<protein>
    <submittedName>
        <fullName evidence="3">Serine threonine protein kinase</fullName>
    </submittedName>
</protein>
<dbReference type="GO" id="GO:0044773">
    <property type="term" value="P:mitotic DNA damage checkpoint signaling"/>
    <property type="evidence" value="ECO:0007669"/>
    <property type="project" value="TreeGrafter"/>
</dbReference>
<feature type="domain" description="Protein kinase" evidence="2">
    <location>
        <begin position="172"/>
        <end position="503"/>
    </location>
</feature>
<dbReference type="Proteomes" id="UP000183809">
    <property type="component" value="Unassembled WGS sequence"/>
</dbReference>
<evidence type="ECO:0000256" key="1">
    <source>
        <dbReference type="SAM" id="MobiDB-lite"/>
    </source>
</evidence>
<dbReference type="PANTHER" id="PTHR44167:SF24">
    <property type="entry name" value="SERINE_THREONINE-PROTEIN KINASE CHK2"/>
    <property type="match status" value="1"/>
</dbReference>
<dbReference type="AlphaFoldDB" id="A0A1J9SAG0"/>
<dbReference type="CDD" id="cd00180">
    <property type="entry name" value="PKc"/>
    <property type="match status" value="1"/>
</dbReference>
<dbReference type="Pfam" id="PF00069">
    <property type="entry name" value="Pkinase"/>
    <property type="match status" value="1"/>
</dbReference>
<organism evidence="3 4">
    <name type="scientific">Diplodia corticola</name>
    <dbReference type="NCBI Taxonomy" id="236234"/>
    <lineage>
        <taxon>Eukaryota</taxon>
        <taxon>Fungi</taxon>
        <taxon>Dikarya</taxon>
        <taxon>Ascomycota</taxon>
        <taxon>Pezizomycotina</taxon>
        <taxon>Dothideomycetes</taxon>
        <taxon>Dothideomycetes incertae sedis</taxon>
        <taxon>Botryosphaeriales</taxon>
        <taxon>Botryosphaeriaceae</taxon>
        <taxon>Diplodia</taxon>
    </lineage>
</organism>
<gene>
    <name evidence="3" type="ORF">BKCO1_900063</name>
</gene>
<dbReference type="GO" id="GO:0005737">
    <property type="term" value="C:cytoplasm"/>
    <property type="evidence" value="ECO:0007669"/>
    <property type="project" value="TreeGrafter"/>
</dbReference>
<dbReference type="GeneID" id="31020152"/>
<keyword evidence="4" id="KW-1185">Reference proteome</keyword>
<dbReference type="STRING" id="236234.A0A1J9SAG0"/>
<dbReference type="GO" id="GO:0004674">
    <property type="term" value="F:protein serine/threonine kinase activity"/>
    <property type="evidence" value="ECO:0007669"/>
    <property type="project" value="TreeGrafter"/>
</dbReference>
<dbReference type="GO" id="GO:0005634">
    <property type="term" value="C:nucleus"/>
    <property type="evidence" value="ECO:0007669"/>
    <property type="project" value="TreeGrafter"/>
</dbReference>
<dbReference type="InterPro" id="IPR000719">
    <property type="entry name" value="Prot_kinase_dom"/>
</dbReference>
<dbReference type="Gene3D" id="1.10.510.10">
    <property type="entry name" value="Transferase(Phosphotransferase) domain 1"/>
    <property type="match status" value="1"/>
</dbReference>
<dbReference type="PANTHER" id="PTHR44167">
    <property type="entry name" value="OVARIAN-SPECIFIC SERINE/THREONINE-PROTEIN KINASE LOK-RELATED"/>
    <property type="match status" value="1"/>
</dbReference>
<dbReference type="InterPro" id="IPR011009">
    <property type="entry name" value="Kinase-like_dom_sf"/>
</dbReference>
<keyword evidence="3" id="KW-0418">Kinase</keyword>
<evidence type="ECO:0000259" key="2">
    <source>
        <dbReference type="PROSITE" id="PS50011"/>
    </source>
</evidence>
<comment type="caution">
    <text evidence="3">The sequence shown here is derived from an EMBL/GenBank/DDBJ whole genome shotgun (WGS) entry which is preliminary data.</text>
</comment>
<dbReference type="OrthoDB" id="5986190at2759"/>
<dbReference type="RefSeq" id="XP_020133128.1">
    <property type="nucleotide sequence ID" value="XM_020279888.1"/>
</dbReference>
<dbReference type="EMBL" id="MNUE01000009">
    <property type="protein sequence ID" value="OJD36868.1"/>
    <property type="molecule type" value="Genomic_DNA"/>
</dbReference>
<feature type="region of interest" description="Disordered" evidence="1">
    <location>
        <begin position="343"/>
        <end position="365"/>
    </location>
</feature>
<keyword evidence="3" id="KW-0808">Transferase</keyword>
<accession>A0A1J9SAG0</accession>
<name>A0A1J9SAG0_9PEZI</name>
<dbReference type="GO" id="GO:0005524">
    <property type="term" value="F:ATP binding"/>
    <property type="evidence" value="ECO:0007669"/>
    <property type="project" value="InterPro"/>
</dbReference>
<reference evidence="3 4" key="1">
    <citation type="submission" date="2016-10" db="EMBL/GenBank/DDBJ databases">
        <title>Proteomics and genomics reveal pathogen-plant mechanisms compatible with a hemibiotrophic lifestyle of Diplodia corticola.</title>
        <authorList>
            <person name="Fernandes I."/>
            <person name="De Jonge R."/>
            <person name="Van De Peer Y."/>
            <person name="Devreese B."/>
            <person name="Alves A."/>
            <person name="Esteves A.C."/>
        </authorList>
    </citation>
    <scope>NUCLEOTIDE SEQUENCE [LARGE SCALE GENOMIC DNA]</scope>
    <source>
        <strain evidence="3 4">CBS 112549</strain>
    </source>
</reference>
<dbReference type="SUPFAM" id="SSF56112">
    <property type="entry name" value="Protein kinase-like (PK-like)"/>
    <property type="match status" value="1"/>
</dbReference>